<dbReference type="EC" id="3.4.21.-" evidence="8"/>
<evidence type="ECO:0000313" key="9">
    <source>
        <dbReference type="Proteomes" id="UP001139447"/>
    </source>
</evidence>
<protein>
    <submittedName>
        <fullName evidence="8">Rhombosortase</fullName>
        <ecNumber evidence="8">3.4.21.-</ecNumber>
    </submittedName>
</protein>
<keyword evidence="4 5" id="KW-0472">Membrane</keyword>
<evidence type="ECO:0000256" key="1">
    <source>
        <dbReference type="ARBA" id="ARBA00004141"/>
    </source>
</evidence>
<feature type="transmembrane region" description="Helical" evidence="5">
    <location>
        <begin position="109"/>
        <end position="129"/>
    </location>
</feature>
<dbReference type="Pfam" id="PF01694">
    <property type="entry name" value="Rhomboid"/>
    <property type="match status" value="1"/>
</dbReference>
<feature type="signal peptide" evidence="6">
    <location>
        <begin position="1"/>
        <end position="20"/>
    </location>
</feature>
<evidence type="ECO:0000259" key="7">
    <source>
        <dbReference type="Pfam" id="PF01694"/>
    </source>
</evidence>
<dbReference type="Gene3D" id="1.20.1540.10">
    <property type="entry name" value="Rhomboid-like"/>
    <property type="match status" value="1"/>
</dbReference>
<keyword evidence="3 5" id="KW-1133">Transmembrane helix</keyword>
<dbReference type="Proteomes" id="UP001139447">
    <property type="component" value="Unassembled WGS sequence"/>
</dbReference>
<evidence type="ECO:0000313" key="8">
    <source>
        <dbReference type="EMBL" id="MCJ0765822.1"/>
    </source>
</evidence>
<dbReference type="GO" id="GO:0016020">
    <property type="term" value="C:membrane"/>
    <property type="evidence" value="ECO:0007669"/>
    <property type="project" value="UniProtKB-SubCell"/>
</dbReference>
<keyword evidence="6" id="KW-0732">Signal</keyword>
<sequence length="202" mass="20941">MKAWPALCLALAVASLAVWLAGGPVTSAAHPLAPLVWDAARWPHQPWTLWTASLVHLSGGHLLANLLALGALAVLGCALRAGRAATLALLLAWPLGTLSLLLWPQITRYSGLSGLIHAMVGVLWASVAIKSGAKSWTVLLFAGLFLKLASEHAWSNPIGFSPEWGFNVVYAAHLGGALAGTLCGLLAGGLAQWRQSQPAAGA</sequence>
<keyword evidence="8" id="KW-0378">Hydrolase</keyword>
<dbReference type="InterPro" id="IPR022764">
    <property type="entry name" value="Peptidase_S54_rhomboid_dom"/>
</dbReference>
<comment type="subcellular location">
    <subcellularLocation>
        <location evidence="1">Membrane</location>
        <topology evidence="1">Multi-pass membrane protein</topology>
    </subcellularLocation>
</comment>
<dbReference type="AlphaFoldDB" id="A0A9X1VYI3"/>
<keyword evidence="2 5" id="KW-0812">Transmembrane</keyword>
<feature type="transmembrane region" description="Helical" evidence="5">
    <location>
        <begin position="84"/>
        <end position="103"/>
    </location>
</feature>
<name>A0A9X1VYI3_9BURK</name>
<feature type="transmembrane region" description="Helical" evidence="5">
    <location>
        <begin position="166"/>
        <end position="187"/>
    </location>
</feature>
<evidence type="ECO:0000256" key="3">
    <source>
        <dbReference type="ARBA" id="ARBA00022989"/>
    </source>
</evidence>
<dbReference type="GO" id="GO:0004252">
    <property type="term" value="F:serine-type endopeptidase activity"/>
    <property type="evidence" value="ECO:0007669"/>
    <property type="project" value="InterPro"/>
</dbReference>
<feature type="chain" id="PRO_5040867490" evidence="6">
    <location>
        <begin position="21"/>
        <end position="202"/>
    </location>
</feature>
<evidence type="ECO:0000256" key="6">
    <source>
        <dbReference type="SAM" id="SignalP"/>
    </source>
</evidence>
<proteinExistence type="predicted"/>
<dbReference type="NCBIfam" id="TIGR03902">
    <property type="entry name" value="rhom_GG_sort"/>
    <property type="match status" value="1"/>
</dbReference>
<organism evidence="8 9">
    <name type="scientific">Variovorax terrae</name>
    <dbReference type="NCBI Taxonomy" id="2923278"/>
    <lineage>
        <taxon>Bacteria</taxon>
        <taxon>Pseudomonadati</taxon>
        <taxon>Pseudomonadota</taxon>
        <taxon>Betaproteobacteria</taxon>
        <taxon>Burkholderiales</taxon>
        <taxon>Comamonadaceae</taxon>
        <taxon>Variovorax</taxon>
    </lineage>
</organism>
<dbReference type="InterPro" id="IPR035952">
    <property type="entry name" value="Rhomboid-like_sf"/>
</dbReference>
<feature type="transmembrane region" description="Helical" evidence="5">
    <location>
        <begin position="136"/>
        <end position="154"/>
    </location>
</feature>
<feature type="domain" description="Peptidase S54 rhomboid" evidence="7">
    <location>
        <begin position="44"/>
        <end position="186"/>
    </location>
</feature>
<evidence type="ECO:0000256" key="4">
    <source>
        <dbReference type="ARBA" id="ARBA00023136"/>
    </source>
</evidence>
<keyword evidence="9" id="KW-1185">Reference proteome</keyword>
<accession>A0A9X1VYI3</accession>
<gene>
    <name evidence="8" type="primary">rrtA</name>
    <name evidence="8" type="ORF">MMF98_21620</name>
</gene>
<feature type="transmembrane region" description="Helical" evidence="5">
    <location>
        <begin position="53"/>
        <end position="77"/>
    </location>
</feature>
<evidence type="ECO:0000256" key="5">
    <source>
        <dbReference type="SAM" id="Phobius"/>
    </source>
</evidence>
<reference evidence="8" key="1">
    <citation type="submission" date="2022-03" db="EMBL/GenBank/DDBJ databases">
        <authorList>
            <person name="Woo C.Y."/>
        </authorList>
    </citation>
    <scope>NUCLEOTIDE SEQUENCE</scope>
    <source>
        <strain evidence="8">CYS-02</strain>
    </source>
</reference>
<dbReference type="SUPFAM" id="SSF144091">
    <property type="entry name" value="Rhomboid-like"/>
    <property type="match status" value="1"/>
</dbReference>
<evidence type="ECO:0000256" key="2">
    <source>
        <dbReference type="ARBA" id="ARBA00022692"/>
    </source>
</evidence>
<comment type="caution">
    <text evidence="8">The sequence shown here is derived from an EMBL/GenBank/DDBJ whole genome shotgun (WGS) entry which is preliminary data.</text>
</comment>
<dbReference type="InterPro" id="IPR023826">
    <property type="entry name" value="Rhom-like_SP_proteobac"/>
</dbReference>
<dbReference type="RefSeq" id="WP_243309413.1">
    <property type="nucleotide sequence ID" value="NZ_JALGBI010000003.1"/>
</dbReference>
<dbReference type="EMBL" id="JALGBI010000003">
    <property type="protein sequence ID" value="MCJ0765822.1"/>
    <property type="molecule type" value="Genomic_DNA"/>
</dbReference>